<dbReference type="Pfam" id="PF13768">
    <property type="entry name" value="VWA_3"/>
    <property type="match status" value="1"/>
</dbReference>
<sequence>MHRYGLLTFFKEPVPLKSISVDVIVRGFVADVAADLQYKNEEKNPVEATFVFPLDDEATVYAFEGLTGGKRIEAQIREKKQAEQEYEDALSQGRQAFLLEREENTSDIFICSLGNLPPGAGATLKLCYVQALAVEPDGAARFVLPAVLNPRYVPAGSEGGTVSQQMPQVPTGALPYTLSLSARVESPYGINCVDSKCSLLQHLTEDWTTAQVSLAKGHQFDRDVELLIYYEDVHKTSAILEAGKSGAAPGSLMGDPALLLTLYPNIPAVKPGQSVAGEFIFLLDRSGSMDSIVDYQHPSPSRIQSAKETLIFLLKSLPLGCYFNIYGFGSTYDSFYPQSVEYTQETMNTAIQRVKKLDCDLGGTEILRPLKAIYSQPGHEGHPRQVFK</sequence>
<dbReference type="RefSeq" id="XP_015746623.2">
    <property type="nucleotide sequence ID" value="XM_015891137.2"/>
</dbReference>
<reference evidence="3" key="1">
    <citation type="submission" date="2025-08" db="UniProtKB">
        <authorList>
            <consortium name="RefSeq"/>
        </authorList>
    </citation>
    <scope>IDENTIFICATION</scope>
    <source>
        <tissue evidence="3">Liver</tissue>
    </source>
</reference>
<dbReference type="Proteomes" id="UP000695026">
    <property type="component" value="Unplaced"/>
</dbReference>
<proteinExistence type="predicted"/>
<gene>
    <name evidence="3" type="primary">LOC103058116</name>
</gene>
<name>A0A9F3QWA7_PYTBI</name>
<organism evidence="2 3">
    <name type="scientific">Python bivittatus</name>
    <name type="common">Burmese python</name>
    <name type="synonym">Python molurus bivittatus</name>
    <dbReference type="NCBI Taxonomy" id="176946"/>
    <lineage>
        <taxon>Eukaryota</taxon>
        <taxon>Metazoa</taxon>
        <taxon>Chordata</taxon>
        <taxon>Craniata</taxon>
        <taxon>Vertebrata</taxon>
        <taxon>Euteleostomi</taxon>
        <taxon>Lepidosauria</taxon>
        <taxon>Squamata</taxon>
        <taxon>Bifurcata</taxon>
        <taxon>Unidentata</taxon>
        <taxon>Episquamata</taxon>
        <taxon>Toxicofera</taxon>
        <taxon>Serpentes</taxon>
        <taxon>Henophidia</taxon>
        <taxon>Pythonidae</taxon>
        <taxon>Python</taxon>
    </lineage>
</organism>
<evidence type="ECO:0000313" key="2">
    <source>
        <dbReference type="Proteomes" id="UP000695026"/>
    </source>
</evidence>
<dbReference type="Gene3D" id="3.40.50.410">
    <property type="entry name" value="von Willebrand factor, type A domain"/>
    <property type="match status" value="1"/>
</dbReference>
<protein>
    <submittedName>
        <fullName evidence="3">LOW QUALITY PROTEIN: von Willebrand factor A domain-containing protein 5A</fullName>
    </submittedName>
</protein>
<feature type="domain" description="VIT" evidence="1">
    <location>
        <begin position="1"/>
        <end position="130"/>
    </location>
</feature>
<dbReference type="Pfam" id="PF08487">
    <property type="entry name" value="VIT"/>
    <property type="match status" value="1"/>
</dbReference>
<dbReference type="InterPro" id="IPR013694">
    <property type="entry name" value="VIT"/>
</dbReference>
<dbReference type="SMART" id="SM00609">
    <property type="entry name" value="VIT"/>
    <property type="match status" value="1"/>
</dbReference>
<dbReference type="AlphaFoldDB" id="A0A9F3QWA7"/>
<dbReference type="OrthoDB" id="1729737at2759"/>
<dbReference type="KEGG" id="pbi:103058116"/>
<evidence type="ECO:0000259" key="1">
    <source>
        <dbReference type="PROSITE" id="PS51468"/>
    </source>
</evidence>
<dbReference type="PROSITE" id="PS51468">
    <property type="entry name" value="VIT"/>
    <property type="match status" value="1"/>
</dbReference>
<dbReference type="PANTHER" id="PTHR45737:SF6">
    <property type="entry name" value="VON WILLEBRAND FACTOR A DOMAIN-CONTAINING PROTEIN 5A"/>
    <property type="match status" value="1"/>
</dbReference>
<dbReference type="PANTHER" id="PTHR45737">
    <property type="entry name" value="VON WILLEBRAND FACTOR A DOMAIN-CONTAINING PROTEIN 5A"/>
    <property type="match status" value="1"/>
</dbReference>
<dbReference type="InterPro" id="IPR036465">
    <property type="entry name" value="vWFA_dom_sf"/>
</dbReference>
<dbReference type="InterPro" id="IPR002035">
    <property type="entry name" value="VWF_A"/>
</dbReference>
<keyword evidence="2" id="KW-1185">Reference proteome</keyword>
<evidence type="ECO:0000313" key="3">
    <source>
        <dbReference type="RefSeq" id="XP_015746623.2"/>
    </source>
</evidence>
<dbReference type="SUPFAM" id="SSF53300">
    <property type="entry name" value="vWA-like"/>
    <property type="match status" value="1"/>
</dbReference>
<accession>A0A9F3QWA7</accession>
<dbReference type="OMA" id="SPYGINC"/>
<dbReference type="GeneID" id="103058116"/>